<reference evidence="3" key="1">
    <citation type="journal article" date="2019" name="Int. J. Syst. Evol. Microbiol.">
        <title>The Global Catalogue of Microorganisms (GCM) 10K type strain sequencing project: providing services to taxonomists for standard genome sequencing and annotation.</title>
        <authorList>
            <consortium name="The Broad Institute Genomics Platform"/>
            <consortium name="The Broad Institute Genome Sequencing Center for Infectious Disease"/>
            <person name="Wu L."/>
            <person name="Ma J."/>
        </authorList>
    </citation>
    <scope>NUCLEOTIDE SEQUENCE [LARGE SCALE GENOMIC DNA]</scope>
    <source>
        <strain evidence="3">CCUG 62114</strain>
    </source>
</reference>
<proteinExistence type="predicted"/>
<accession>A0ABW3I1N2</accession>
<organism evidence="2 3">
    <name type="scientific">Pseudofulvibacter geojedonensis</name>
    <dbReference type="NCBI Taxonomy" id="1123758"/>
    <lineage>
        <taxon>Bacteria</taxon>
        <taxon>Pseudomonadati</taxon>
        <taxon>Bacteroidota</taxon>
        <taxon>Flavobacteriia</taxon>
        <taxon>Flavobacteriales</taxon>
        <taxon>Flavobacteriaceae</taxon>
        <taxon>Pseudofulvibacter</taxon>
    </lineage>
</organism>
<dbReference type="Proteomes" id="UP001596997">
    <property type="component" value="Unassembled WGS sequence"/>
</dbReference>
<evidence type="ECO:0000256" key="1">
    <source>
        <dbReference type="SAM" id="SignalP"/>
    </source>
</evidence>
<evidence type="ECO:0000313" key="3">
    <source>
        <dbReference type="Proteomes" id="UP001596997"/>
    </source>
</evidence>
<dbReference type="RefSeq" id="WP_377714707.1">
    <property type="nucleotide sequence ID" value="NZ_JBHTJM010000006.1"/>
</dbReference>
<keyword evidence="1" id="KW-0732">Signal</keyword>
<keyword evidence="3" id="KW-1185">Reference proteome</keyword>
<feature type="signal peptide" evidence="1">
    <location>
        <begin position="1"/>
        <end position="19"/>
    </location>
</feature>
<evidence type="ECO:0000313" key="2">
    <source>
        <dbReference type="EMBL" id="MFD0963718.1"/>
    </source>
</evidence>
<gene>
    <name evidence="2" type="ORF">ACFQ1O_06850</name>
</gene>
<feature type="chain" id="PRO_5046597119" evidence="1">
    <location>
        <begin position="20"/>
        <end position="271"/>
    </location>
</feature>
<protein>
    <submittedName>
        <fullName evidence="2">Uncharacterized protein</fullName>
    </submittedName>
</protein>
<sequence>MKKTLLFICFLITVSFASSQECNYPEEYYSLVASARKKVKIEKFKEAEKDFKEAFSLTDFPLGDDLGYALYVAQKRKNANWAKEIAIQLARGGVPLRYFVKYKRFKWFNGFKSNFKKYKDYYHENFNEGLKIRYKKLLKDDVVYNERYHQWRTREIEIPLNELVSKASEIVSEFKSITDKYGFPTERLMGYNYVYKKNAIERFYSGVLVVHIYQRGVLVFQNEIGKIVCNGSLHPNMIKTLKMIRGYGDSTGVEQEMKVRHKIFRKELYEE</sequence>
<dbReference type="EMBL" id="JBHTJM010000006">
    <property type="protein sequence ID" value="MFD0963718.1"/>
    <property type="molecule type" value="Genomic_DNA"/>
</dbReference>
<comment type="caution">
    <text evidence="2">The sequence shown here is derived from an EMBL/GenBank/DDBJ whole genome shotgun (WGS) entry which is preliminary data.</text>
</comment>
<name>A0ABW3I1N2_9FLAO</name>